<feature type="domain" description="SPOR" evidence="7">
    <location>
        <begin position="254"/>
        <end position="332"/>
    </location>
</feature>
<dbReference type="NCBIfam" id="TIGR00413">
    <property type="entry name" value="rlpA"/>
    <property type="match status" value="1"/>
</dbReference>
<dbReference type="HAMAP" id="MF_02071">
    <property type="entry name" value="RlpA"/>
    <property type="match status" value="1"/>
</dbReference>
<dbReference type="InterPro" id="IPR007730">
    <property type="entry name" value="SPOR-like_dom"/>
</dbReference>
<dbReference type="Gene3D" id="2.40.40.10">
    <property type="entry name" value="RlpA-like domain"/>
    <property type="match status" value="1"/>
</dbReference>
<evidence type="ECO:0000256" key="3">
    <source>
        <dbReference type="ARBA" id="ARBA00023316"/>
    </source>
</evidence>
<dbReference type="EC" id="4.2.2.-" evidence="4"/>
<name>A0A8S8XBK7_9PROT</name>
<dbReference type="Gene3D" id="3.30.70.1070">
    <property type="entry name" value="Sporulation related repeat"/>
    <property type="match status" value="1"/>
</dbReference>
<evidence type="ECO:0000313" key="9">
    <source>
        <dbReference type="Proteomes" id="UP000681075"/>
    </source>
</evidence>
<keyword evidence="4" id="KW-0564">Palmitate</keyword>
<dbReference type="GO" id="GO:0042834">
    <property type="term" value="F:peptidoglycan binding"/>
    <property type="evidence" value="ECO:0007669"/>
    <property type="project" value="InterPro"/>
</dbReference>
<dbReference type="Proteomes" id="UP000681075">
    <property type="component" value="Unassembled WGS sequence"/>
</dbReference>
<evidence type="ECO:0000259" key="7">
    <source>
        <dbReference type="PROSITE" id="PS51724"/>
    </source>
</evidence>
<evidence type="ECO:0000256" key="5">
    <source>
        <dbReference type="RuleBase" id="RU003495"/>
    </source>
</evidence>
<keyword evidence="3 4" id="KW-0961">Cell wall biogenesis/degradation</keyword>
<dbReference type="AlphaFoldDB" id="A0A8S8XBK7"/>
<dbReference type="InterPro" id="IPR009009">
    <property type="entry name" value="RlpA-like_DPBB"/>
</dbReference>
<comment type="subcellular location">
    <subcellularLocation>
        <location evidence="4">Cell membrane</location>
        <topology evidence="4">Lipid-anchor</topology>
    </subcellularLocation>
</comment>
<comment type="similarity">
    <text evidence="4 5">Belongs to the RlpA family.</text>
</comment>
<dbReference type="PANTHER" id="PTHR34183">
    <property type="entry name" value="ENDOLYTIC PEPTIDOGLYCAN TRANSGLYCOSYLASE RLPA"/>
    <property type="match status" value="1"/>
</dbReference>
<dbReference type="GO" id="GO:0005886">
    <property type="term" value="C:plasma membrane"/>
    <property type="evidence" value="ECO:0007669"/>
    <property type="project" value="UniProtKB-SubCell"/>
</dbReference>
<evidence type="ECO:0000313" key="8">
    <source>
        <dbReference type="EMBL" id="GIL38566.1"/>
    </source>
</evidence>
<dbReference type="Pfam" id="PF03330">
    <property type="entry name" value="DPBB_1"/>
    <property type="match status" value="1"/>
</dbReference>
<dbReference type="PROSITE" id="PS51724">
    <property type="entry name" value="SPOR"/>
    <property type="match status" value="1"/>
</dbReference>
<organism evidence="8 9">
    <name type="scientific">Roseiterribacter gracilis</name>
    <dbReference type="NCBI Taxonomy" id="2812848"/>
    <lineage>
        <taxon>Bacteria</taxon>
        <taxon>Pseudomonadati</taxon>
        <taxon>Pseudomonadota</taxon>
        <taxon>Alphaproteobacteria</taxon>
        <taxon>Rhodospirillales</taxon>
        <taxon>Roseiterribacteraceae</taxon>
        <taxon>Roseiterribacter</taxon>
    </lineage>
</organism>
<evidence type="ECO:0000256" key="6">
    <source>
        <dbReference type="SAM" id="SignalP"/>
    </source>
</evidence>
<dbReference type="InterPro" id="IPR034718">
    <property type="entry name" value="RlpA"/>
</dbReference>
<keyword evidence="4" id="KW-0449">Lipoprotein</keyword>
<comment type="function">
    <text evidence="4">Lytic transglycosylase with a strong preference for naked glycan strands that lack stem peptides.</text>
</comment>
<sequence>MRCVSLKGVSLVALVLAVGACTSTKEPAKSAGPAPSQTQQRGYYKVGNPYEVEGVRYVPREDYSYDETGVGSWYGPGFHAKYTANGEVYDQNEVTAAHKTLPLPSLVRVTNLDNGRQLVVRVNDRGPFVAGRIIDLSKRSAQLLGVEKVGTAKVRVQILAKESQTIKEAALQGKPTGTLVAEAPVPPTVVASGGREVERTDLPAPLAEPVRVATPAVDEKKLLAQAAAGTATAVVQGTNEGGRFLPAASVKQTAPKKTQLYVQAGAFGVLDNAEKLRQQLAKVGHADVSQVQVGGRTFYRVRVGPLTSVDQADATLAKVVSGGASDAKIVAE</sequence>
<dbReference type="GO" id="GO:0009279">
    <property type="term" value="C:cell outer membrane"/>
    <property type="evidence" value="ECO:0007669"/>
    <property type="project" value="TreeGrafter"/>
</dbReference>
<keyword evidence="1 6" id="KW-0732">Signal</keyword>
<evidence type="ECO:0000256" key="4">
    <source>
        <dbReference type="HAMAP-Rule" id="MF_02071"/>
    </source>
</evidence>
<dbReference type="GO" id="GO:0008932">
    <property type="term" value="F:lytic endotransglycosylase activity"/>
    <property type="evidence" value="ECO:0007669"/>
    <property type="project" value="UniProtKB-UniRule"/>
</dbReference>
<proteinExistence type="inferred from homology"/>
<dbReference type="InterPro" id="IPR012997">
    <property type="entry name" value="RplA"/>
</dbReference>
<evidence type="ECO:0000256" key="1">
    <source>
        <dbReference type="ARBA" id="ARBA00022729"/>
    </source>
</evidence>
<feature type="chain" id="PRO_5035978977" description="Endolytic peptidoglycan transglycosylase RlpA" evidence="6">
    <location>
        <begin position="21"/>
        <end position="332"/>
    </location>
</feature>
<accession>A0A8S8XBK7</accession>
<comment type="caution">
    <text evidence="8">The sequence shown here is derived from an EMBL/GenBank/DDBJ whole genome shotgun (WGS) entry which is preliminary data.</text>
</comment>
<dbReference type="PROSITE" id="PS51257">
    <property type="entry name" value="PROKAR_LIPOPROTEIN"/>
    <property type="match status" value="1"/>
</dbReference>
<feature type="signal peptide" evidence="6">
    <location>
        <begin position="1"/>
        <end position="20"/>
    </location>
</feature>
<dbReference type="Pfam" id="PF05036">
    <property type="entry name" value="SPOR"/>
    <property type="match status" value="1"/>
</dbReference>
<dbReference type="PANTHER" id="PTHR34183:SF1">
    <property type="entry name" value="ENDOLYTIC PEPTIDOGLYCAN TRANSGLYCOSYLASE RLPA"/>
    <property type="match status" value="1"/>
</dbReference>
<dbReference type="SUPFAM" id="SSF50685">
    <property type="entry name" value="Barwin-like endoglucanases"/>
    <property type="match status" value="1"/>
</dbReference>
<dbReference type="CDD" id="cd22268">
    <property type="entry name" value="DPBB_RlpA-like"/>
    <property type="match status" value="1"/>
</dbReference>
<reference evidence="8" key="1">
    <citation type="submission" date="2021-02" db="EMBL/GenBank/DDBJ databases">
        <title>Genome sequence of Rhodospirillales sp. strain TMPK1 isolated from soil.</title>
        <authorList>
            <person name="Nakai R."/>
            <person name="Kusada H."/>
            <person name="Tamaki H."/>
        </authorList>
    </citation>
    <scope>NUCLEOTIDE SEQUENCE</scope>
    <source>
        <strain evidence="8">TMPK1</strain>
    </source>
</reference>
<protein>
    <recommendedName>
        <fullName evidence="4">Endolytic peptidoglycan transglycosylase RlpA</fullName>
        <ecNumber evidence="4">4.2.2.-</ecNumber>
    </recommendedName>
</protein>
<gene>
    <name evidence="4" type="primary">rlpA</name>
    <name evidence="8" type="ORF">TMPK1_08030</name>
</gene>
<keyword evidence="4" id="KW-1003">Cell membrane</keyword>
<dbReference type="EMBL" id="BOPV01000001">
    <property type="protein sequence ID" value="GIL38566.1"/>
    <property type="molecule type" value="Genomic_DNA"/>
</dbReference>
<dbReference type="InterPro" id="IPR036908">
    <property type="entry name" value="RlpA-like_sf"/>
</dbReference>
<evidence type="ECO:0000256" key="2">
    <source>
        <dbReference type="ARBA" id="ARBA00023239"/>
    </source>
</evidence>
<keyword evidence="4" id="KW-0472">Membrane</keyword>
<dbReference type="RefSeq" id="WP_420245613.1">
    <property type="nucleotide sequence ID" value="NZ_BOPV01000001.1"/>
</dbReference>
<keyword evidence="2 4" id="KW-0456">Lyase</keyword>
<dbReference type="GO" id="GO:0071555">
    <property type="term" value="P:cell wall organization"/>
    <property type="evidence" value="ECO:0007669"/>
    <property type="project" value="UniProtKB-KW"/>
</dbReference>
<dbReference type="SUPFAM" id="SSF110997">
    <property type="entry name" value="Sporulation related repeat"/>
    <property type="match status" value="1"/>
</dbReference>
<dbReference type="GO" id="GO:0000270">
    <property type="term" value="P:peptidoglycan metabolic process"/>
    <property type="evidence" value="ECO:0007669"/>
    <property type="project" value="UniProtKB-UniRule"/>
</dbReference>
<dbReference type="InterPro" id="IPR036680">
    <property type="entry name" value="SPOR-like_sf"/>
</dbReference>
<keyword evidence="9" id="KW-1185">Reference proteome</keyword>